<dbReference type="Proteomes" id="UP000315995">
    <property type="component" value="Chromosome"/>
</dbReference>
<keyword evidence="7 10" id="KW-0812">Transmembrane</keyword>
<evidence type="ECO:0000256" key="3">
    <source>
        <dbReference type="ARBA" id="ARBA00021539"/>
    </source>
</evidence>
<dbReference type="PROSITE" id="PS00409">
    <property type="entry name" value="PROKAR_NTER_METHYL"/>
    <property type="match status" value="1"/>
</dbReference>
<evidence type="ECO:0000313" key="11">
    <source>
        <dbReference type="EMBL" id="QDG50115.1"/>
    </source>
</evidence>
<sequence>MSTLRDKLARCDKLTTIAQAHRALWGTDDRRAQAGFTLIEVLLAVTVLATLTAITWVGVSGMFSTRDYMTERFERYQIMRVAMDRMAREFSSAYLAGPEHGGEPLPGEEEEMQEAQDGNAGKVAQLQARREPVQFGMIGRDDEVNFTSFAHIRSIAGEKASQHAEIGYFTERKRDSRTGRLVNSLMRREDTTLDDDITDGGKIYTMIPNIEDVEFEYWDPGPPSVGTMEEMAEGDWTDSWDTTKSEFAGRLPTRVRIRVTLPPQDERGDEEVFTIQTQLETTEVLEF</sequence>
<organism evidence="11 12">
    <name type="scientific">Persicimonas caeni</name>
    <dbReference type="NCBI Taxonomy" id="2292766"/>
    <lineage>
        <taxon>Bacteria</taxon>
        <taxon>Deltaproteobacteria</taxon>
        <taxon>Bradymonadales</taxon>
        <taxon>Bradymonadaceae</taxon>
        <taxon>Persicimonas</taxon>
    </lineage>
</organism>
<evidence type="ECO:0000256" key="5">
    <source>
        <dbReference type="ARBA" id="ARBA00022481"/>
    </source>
</evidence>
<dbReference type="InterPro" id="IPR051621">
    <property type="entry name" value="T2SS_protein_J"/>
</dbReference>
<feature type="transmembrane region" description="Helical" evidence="10">
    <location>
        <begin position="34"/>
        <end position="59"/>
    </location>
</feature>
<dbReference type="EMBL" id="CP041186">
    <property type="protein sequence ID" value="QDG50115.1"/>
    <property type="molecule type" value="Genomic_DNA"/>
</dbReference>
<name>A0A4Y6PQQ9_PERCE</name>
<evidence type="ECO:0000256" key="2">
    <source>
        <dbReference type="ARBA" id="ARBA00011084"/>
    </source>
</evidence>
<dbReference type="InterPro" id="IPR045584">
    <property type="entry name" value="Pilin-like"/>
</dbReference>
<dbReference type="InterPro" id="IPR012902">
    <property type="entry name" value="N_methyl_site"/>
</dbReference>
<evidence type="ECO:0000256" key="8">
    <source>
        <dbReference type="ARBA" id="ARBA00022989"/>
    </source>
</evidence>
<evidence type="ECO:0000256" key="9">
    <source>
        <dbReference type="ARBA" id="ARBA00023136"/>
    </source>
</evidence>
<dbReference type="Pfam" id="PF07963">
    <property type="entry name" value="N_methyl"/>
    <property type="match status" value="1"/>
</dbReference>
<reference evidence="11 12" key="1">
    <citation type="submission" date="2019-06" db="EMBL/GenBank/DDBJ databases">
        <title>Persicimonas caeni gen. nov., sp. nov., a predatory bacterium isolated from solar saltern.</title>
        <authorList>
            <person name="Wang S."/>
        </authorList>
    </citation>
    <scope>NUCLEOTIDE SEQUENCE [LARGE SCALE GENOMIC DNA]</scope>
    <source>
        <strain evidence="11 12">YN101</strain>
    </source>
</reference>
<dbReference type="AlphaFoldDB" id="A0A4Y6PQQ9"/>
<dbReference type="InterPro" id="IPR010055">
    <property type="entry name" value="T2SS_protein-GspJ"/>
</dbReference>
<protein>
    <recommendedName>
        <fullName evidence="3">Type II secretion system protein J</fullName>
    </recommendedName>
</protein>
<keyword evidence="8 10" id="KW-1133">Transmembrane helix</keyword>
<keyword evidence="9 10" id="KW-0472">Membrane</keyword>
<evidence type="ECO:0000313" key="12">
    <source>
        <dbReference type="Proteomes" id="UP000315995"/>
    </source>
</evidence>
<keyword evidence="5" id="KW-0488">Methylation</keyword>
<dbReference type="PANTHER" id="PTHR39583:SF2">
    <property type="entry name" value="TYPE II SECRETION SYSTEM PROTEIN J"/>
    <property type="match status" value="1"/>
</dbReference>
<accession>A0A4Y6PQQ9</accession>
<evidence type="ECO:0000256" key="10">
    <source>
        <dbReference type="SAM" id="Phobius"/>
    </source>
</evidence>
<keyword evidence="12" id="KW-1185">Reference proteome</keyword>
<evidence type="ECO:0000256" key="4">
    <source>
        <dbReference type="ARBA" id="ARBA00022475"/>
    </source>
</evidence>
<dbReference type="Pfam" id="PF11612">
    <property type="entry name" value="T2SSJ"/>
    <property type="match status" value="1"/>
</dbReference>
<keyword evidence="4" id="KW-1003">Cell membrane</keyword>
<dbReference type="NCBIfam" id="TIGR02532">
    <property type="entry name" value="IV_pilin_GFxxxE"/>
    <property type="match status" value="1"/>
</dbReference>
<gene>
    <name evidence="11" type="ORF">FIV42_05010</name>
</gene>
<dbReference type="GO" id="GO:0005886">
    <property type="term" value="C:plasma membrane"/>
    <property type="evidence" value="ECO:0007669"/>
    <property type="project" value="UniProtKB-SubCell"/>
</dbReference>
<comment type="subcellular location">
    <subcellularLocation>
        <location evidence="1">Cell inner membrane</location>
        <topology evidence="1">Single-pass membrane protein</topology>
    </subcellularLocation>
</comment>
<proteinExistence type="inferred from homology"/>
<dbReference type="SUPFAM" id="SSF54523">
    <property type="entry name" value="Pili subunits"/>
    <property type="match status" value="1"/>
</dbReference>
<accession>A0A5B8Y5N2</accession>
<dbReference type="PANTHER" id="PTHR39583">
    <property type="entry name" value="TYPE II SECRETION SYSTEM PROTEIN J-RELATED"/>
    <property type="match status" value="1"/>
</dbReference>
<dbReference type="OrthoDB" id="5504780at2"/>
<evidence type="ECO:0000256" key="7">
    <source>
        <dbReference type="ARBA" id="ARBA00022692"/>
    </source>
</evidence>
<keyword evidence="6" id="KW-0997">Cell inner membrane</keyword>
<comment type="similarity">
    <text evidence="2">Belongs to the GSP J family.</text>
</comment>
<evidence type="ECO:0000256" key="6">
    <source>
        <dbReference type="ARBA" id="ARBA00022519"/>
    </source>
</evidence>
<evidence type="ECO:0000256" key="1">
    <source>
        <dbReference type="ARBA" id="ARBA00004377"/>
    </source>
</evidence>
<dbReference type="RefSeq" id="WP_141196611.1">
    <property type="nucleotide sequence ID" value="NZ_CP041186.1"/>
</dbReference>